<gene>
    <name evidence="1" type="ORF">FA95DRAFT_1026909</name>
</gene>
<accession>A0ACB8RX02</accession>
<reference evidence="1" key="1">
    <citation type="submission" date="2021-02" db="EMBL/GenBank/DDBJ databases">
        <authorList>
            <consortium name="DOE Joint Genome Institute"/>
            <person name="Ahrendt S."/>
            <person name="Looney B.P."/>
            <person name="Miyauchi S."/>
            <person name="Morin E."/>
            <person name="Drula E."/>
            <person name="Courty P.E."/>
            <person name="Chicoki N."/>
            <person name="Fauchery L."/>
            <person name="Kohler A."/>
            <person name="Kuo A."/>
            <person name="Labutti K."/>
            <person name="Pangilinan J."/>
            <person name="Lipzen A."/>
            <person name="Riley R."/>
            <person name="Andreopoulos W."/>
            <person name="He G."/>
            <person name="Johnson J."/>
            <person name="Barry K.W."/>
            <person name="Grigoriev I.V."/>
            <person name="Nagy L."/>
            <person name="Hibbett D."/>
            <person name="Henrissat B."/>
            <person name="Matheny P.B."/>
            <person name="Labbe J."/>
            <person name="Martin F."/>
        </authorList>
    </citation>
    <scope>NUCLEOTIDE SEQUENCE</scope>
    <source>
        <strain evidence="1">FP105234-sp</strain>
    </source>
</reference>
<comment type="caution">
    <text evidence="1">The sequence shown here is derived from an EMBL/GenBank/DDBJ whole genome shotgun (WGS) entry which is preliminary data.</text>
</comment>
<evidence type="ECO:0000313" key="2">
    <source>
        <dbReference type="Proteomes" id="UP000814033"/>
    </source>
</evidence>
<dbReference type="Proteomes" id="UP000814033">
    <property type="component" value="Unassembled WGS sequence"/>
</dbReference>
<reference evidence="1" key="2">
    <citation type="journal article" date="2022" name="New Phytol.">
        <title>Evolutionary transition to the ectomycorrhizal habit in the genomes of a hyperdiverse lineage of mushroom-forming fungi.</title>
        <authorList>
            <person name="Looney B."/>
            <person name="Miyauchi S."/>
            <person name="Morin E."/>
            <person name="Drula E."/>
            <person name="Courty P.E."/>
            <person name="Kohler A."/>
            <person name="Kuo A."/>
            <person name="LaButti K."/>
            <person name="Pangilinan J."/>
            <person name="Lipzen A."/>
            <person name="Riley R."/>
            <person name="Andreopoulos W."/>
            <person name="He G."/>
            <person name="Johnson J."/>
            <person name="Nolan M."/>
            <person name="Tritt A."/>
            <person name="Barry K.W."/>
            <person name="Grigoriev I.V."/>
            <person name="Nagy L.G."/>
            <person name="Hibbett D."/>
            <person name="Henrissat B."/>
            <person name="Matheny P.B."/>
            <person name="Labbe J."/>
            <person name="Martin F.M."/>
        </authorList>
    </citation>
    <scope>NUCLEOTIDE SEQUENCE</scope>
    <source>
        <strain evidence="1">FP105234-sp</strain>
    </source>
</reference>
<keyword evidence="2" id="KW-1185">Reference proteome</keyword>
<name>A0ACB8RX02_9AGAM</name>
<organism evidence="1 2">
    <name type="scientific">Auriscalpium vulgare</name>
    <dbReference type="NCBI Taxonomy" id="40419"/>
    <lineage>
        <taxon>Eukaryota</taxon>
        <taxon>Fungi</taxon>
        <taxon>Dikarya</taxon>
        <taxon>Basidiomycota</taxon>
        <taxon>Agaricomycotina</taxon>
        <taxon>Agaricomycetes</taxon>
        <taxon>Russulales</taxon>
        <taxon>Auriscalpiaceae</taxon>
        <taxon>Auriscalpium</taxon>
    </lineage>
</organism>
<proteinExistence type="predicted"/>
<evidence type="ECO:0000313" key="1">
    <source>
        <dbReference type="EMBL" id="KAI0048641.1"/>
    </source>
</evidence>
<dbReference type="EMBL" id="MU275884">
    <property type="protein sequence ID" value="KAI0048641.1"/>
    <property type="molecule type" value="Genomic_DNA"/>
</dbReference>
<protein>
    <submittedName>
        <fullName evidence="1">Uncharacterized protein</fullName>
    </submittedName>
</protein>
<sequence>MNQTFSPELLGALHLQARLADLQSRSTQRIFESYPRAGSPTLDWLYSMTVTPEPSAAGFWHMAFLILGLLSMWMSSSLMELPAEYIPQEALVICLSSQIQNWIKLCLASISNSLPLAEG</sequence>